<reference evidence="17" key="1">
    <citation type="submission" date="2025-08" db="UniProtKB">
        <authorList>
            <consortium name="RefSeq"/>
        </authorList>
    </citation>
    <scope>IDENTIFICATION</scope>
</reference>
<organism evidence="16 17">
    <name type="scientific">Octodon degus</name>
    <name type="common">Degu</name>
    <name type="synonym">Sciurus degus</name>
    <dbReference type="NCBI Taxonomy" id="10160"/>
    <lineage>
        <taxon>Eukaryota</taxon>
        <taxon>Metazoa</taxon>
        <taxon>Chordata</taxon>
        <taxon>Craniata</taxon>
        <taxon>Vertebrata</taxon>
        <taxon>Euteleostomi</taxon>
        <taxon>Mammalia</taxon>
        <taxon>Eutheria</taxon>
        <taxon>Euarchontoglires</taxon>
        <taxon>Glires</taxon>
        <taxon>Rodentia</taxon>
        <taxon>Hystricomorpha</taxon>
        <taxon>Octodontidae</taxon>
        <taxon>Octodon</taxon>
    </lineage>
</organism>
<evidence type="ECO:0000256" key="1">
    <source>
        <dbReference type="ARBA" id="ARBA00004273"/>
    </source>
</evidence>
<dbReference type="GO" id="GO:0015078">
    <property type="term" value="F:proton transmembrane transporter activity"/>
    <property type="evidence" value="ECO:0007669"/>
    <property type="project" value="InterPro"/>
</dbReference>
<evidence type="ECO:0000256" key="3">
    <source>
        <dbReference type="ARBA" id="ARBA00022448"/>
    </source>
</evidence>
<comment type="similarity">
    <text evidence="2 15">Belongs to the ATPase e subunit family.</text>
</comment>
<dbReference type="GO" id="GO:0005743">
    <property type="term" value="C:mitochondrial inner membrane"/>
    <property type="evidence" value="ECO:0007669"/>
    <property type="project" value="UniProtKB-SubCell"/>
</dbReference>
<dbReference type="Proteomes" id="UP000515203">
    <property type="component" value="Unplaced"/>
</dbReference>
<keyword evidence="10" id="KW-0472">Membrane</keyword>
<comment type="subunit">
    <text evidence="13">Component of the ATP synthase complex composed at least of ATP5F1A/subunit alpha, ATP5F1B/subunit beta, ATP5MC1/subunit c (homooctomer), MT-ATP6/subunit a, MT-ATP8/subunit 8, ATP5ME/subunit e, ATP5MF/subunit f, ATP5MG/subunit g, ATP5MK/subunit k, ATP5MJ/subunit j, ATP5F1C/subunit gamma, ATP5F1D/subunit delta, ATP5F1E/subunit epsilon, ATP5PF/subunit F6, ATP5PB/subunit b, ATP5PD/subunit d, ATP5PO/subunit OSCP. ATP synthase complex consists of a soluble F(1) head domain (subunits alpha(3) and beta(3)) - the catalytic core - and a membrane F(0) domain - the membrane proton channel (subunits c, a, 8, e, f, g, k and j). These two domains are linked by a central stalk (subunits gamma, delta, and epsilon) rotating inside the F1 region and a stationary peripheral stalk (subunits F6, b, d, and OSCP).</text>
</comment>
<evidence type="ECO:0000256" key="9">
    <source>
        <dbReference type="ARBA" id="ARBA00023128"/>
    </source>
</evidence>
<evidence type="ECO:0000256" key="6">
    <source>
        <dbReference type="ARBA" id="ARBA00022792"/>
    </source>
</evidence>
<comment type="function">
    <text evidence="12 15">Subunit e, of the mitochondrial membrane ATP synthase complex (F(1)F(0) ATP synthase or Complex V) that produces ATP from ADP in the presence of a proton gradient across the membrane which is generated by electron transport complexes of the respiratory chain. ATP synthase complex consist of a soluble F(1) head domain - the catalytic core - and a membrane F(1) domain - the membrane proton channel. These two domains are linked by a central stalk rotating inside the F(1) region and a stationary peripheral stalk. During catalysis, ATP synthesis in the catalytic domain of F(1) is coupled via a rotary mechanism of the central stalk subunits to proton translocation. In vivo, can only synthesize ATP although its ATP hydrolase activity can be activated artificially in vitro. Part of the complex F(0) domain.</text>
</comment>
<keyword evidence="8 15" id="KW-0406">Ion transport</keyword>
<comment type="subcellular location">
    <subcellularLocation>
        <location evidence="1 15">Mitochondrion inner membrane</location>
    </subcellularLocation>
</comment>
<evidence type="ECO:0000256" key="7">
    <source>
        <dbReference type="ARBA" id="ARBA00022990"/>
    </source>
</evidence>
<dbReference type="InterPro" id="IPR008386">
    <property type="entry name" value="ATP_synth_F0_esu_mt"/>
</dbReference>
<dbReference type="GO" id="GO:0015986">
    <property type="term" value="P:proton motive force-driven ATP synthesis"/>
    <property type="evidence" value="ECO:0007669"/>
    <property type="project" value="InterPro"/>
</dbReference>
<dbReference type="OrthoDB" id="9982108at2759"/>
<evidence type="ECO:0000313" key="17">
    <source>
        <dbReference type="RefSeq" id="XP_012368948.1"/>
    </source>
</evidence>
<keyword evidence="9 15" id="KW-0496">Mitochondrion</keyword>
<evidence type="ECO:0000256" key="4">
    <source>
        <dbReference type="ARBA" id="ARBA00022547"/>
    </source>
</evidence>
<evidence type="ECO:0000256" key="2">
    <source>
        <dbReference type="ARBA" id="ARBA00007333"/>
    </source>
</evidence>
<keyword evidence="11 15" id="KW-0066">ATP synthesis</keyword>
<sequence length="67" mass="7870">MVPPVQITPLIKLGHSTLVVYITYGAKCYSYLKPQTEEERRVAIEEKRQDELKWIDRELAEARMTAY</sequence>
<dbReference type="PANTHER" id="PTHR12427:SF1">
    <property type="entry name" value="ATP SYNTHASE SUBUNIT E, MITOCHONDRIAL"/>
    <property type="match status" value="1"/>
</dbReference>
<dbReference type="GeneID" id="101586701"/>
<accession>A0A6P3V9B1</accession>
<gene>
    <name evidence="17" type="primary">LOC101586701</name>
</gene>
<dbReference type="RefSeq" id="XP_012368948.1">
    <property type="nucleotide sequence ID" value="XM_012513494.1"/>
</dbReference>
<dbReference type="GO" id="GO:0045259">
    <property type="term" value="C:proton-transporting ATP synthase complex"/>
    <property type="evidence" value="ECO:0007669"/>
    <property type="project" value="UniProtKB-UniRule"/>
</dbReference>
<evidence type="ECO:0000256" key="5">
    <source>
        <dbReference type="ARBA" id="ARBA00022781"/>
    </source>
</evidence>
<evidence type="ECO:0000256" key="13">
    <source>
        <dbReference type="ARBA" id="ARBA00064647"/>
    </source>
</evidence>
<evidence type="ECO:0000256" key="10">
    <source>
        <dbReference type="ARBA" id="ARBA00023136"/>
    </source>
</evidence>
<dbReference type="Pfam" id="PF05680">
    <property type="entry name" value="ATP-synt_E"/>
    <property type="match status" value="1"/>
</dbReference>
<keyword evidence="7" id="KW-0007">Acetylation</keyword>
<keyword evidence="16" id="KW-1185">Reference proteome</keyword>
<dbReference type="PANTHER" id="PTHR12427">
    <property type="entry name" value="ATP SYNTHASE E CHAIN, MITOCHONDRIAL"/>
    <property type="match status" value="1"/>
</dbReference>
<comment type="subunit">
    <text evidence="15">F-type ATPases have 2 components, CF(1) - the catalytic core - and CF(0) - the membrane proton channel. CF(1) and CF(0) have multiple subunits.</text>
</comment>
<evidence type="ECO:0000256" key="12">
    <source>
        <dbReference type="ARBA" id="ARBA00057306"/>
    </source>
</evidence>
<evidence type="ECO:0000256" key="14">
    <source>
        <dbReference type="ARBA" id="ARBA00074682"/>
    </source>
</evidence>
<evidence type="ECO:0000313" key="16">
    <source>
        <dbReference type="Proteomes" id="UP000515203"/>
    </source>
</evidence>
<evidence type="ECO:0000256" key="11">
    <source>
        <dbReference type="ARBA" id="ARBA00023310"/>
    </source>
</evidence>
<evidence type="ECO:0000256" key="15">
    <source>
        <dbReference type="RuleBase" id="RU367005"/>
    </source>
</evidence>
<name>A0A6P3V9B1_OCTDE</name>
<dbReference type="InParanoid" id="A0A6P3V9B1"/>
<dbReference type="AlphaFoldDB" id="A0A6P3V9B1"/>
<proteinExistence type="inferred from homology"/>
<keyword evidence="5 15" id="KW-0375">Hydrogen ion transport</keyword>
<evidence type="ECO:0000256" key="8">
    <source>
        <dbReference type="ARBA" id="ARBA00023065"/>
    </source>
</evidence>
<protein>
    <recommendedName>
        <fullName evidence="14 15">ATP synthase F(0) complex subunit e, mitochondrial</fullName>
    </recommendedName>
</protein>
<keyword evidence="3 15" id="KW-0813">Transport</keyword>
<keyword evidence="4 15" id="KW-0138">CF(0)</keyword>
<keyword evidence="6 15" id="KW-0999">Mitochondrion inner membrane</keyword>